<dbReference type="Proteomes" id="UP000198341">
    <property type="component" value="Chromosome 1"/>
</dbReference>
<organism evidence="2 3">
    <name type="scientific">Bathycoccus prasinos</name>
    <dbReference type="NCBI Taxonomy" id="41875"/>
    <lineage>
        <taxon>Eukaryota</taxon>
        <taxon>Viridiplantae</taxon>
        <taxon>Chlorophyta</taxon>
        <taxon>Mamiellophyceae</taxon>
        <taxon>Mamiellales</taxon>
        <taxon>Bathycoccaceae</taxon>
        <taxon>Bathycoccus</taxon>
    </lineage>
</organism>
<evidence type="ECO:0000256" key="1">
    <source>
        <dbReference type="SAM" id="MobiDB-lite"/>
    </source>
</evidence>
<gene>
    <name evidence="2" type="ORF">Bathy01g05600</name>
</gene>
<feature type="region of interest" description="Disordered" evidence="1">
    <location>
        <begin position="278"/>
        <end position="316"/>
    </location>
</feature>
<dbReference type="KEGG" id="bpg:Bathy01g05600"/>
<feature type="compositionally biased region" description="Basic and acidic residues" evidence="1">
    <location>
        <begin position="349"/>
        <end position="369"/>
    </location>
</feature>
<accession>K8E9H1</accession>
<dbReference type="AlphaFoldDB" id="K8E9H1"/>
<evidence type="ECO:0000313" key="2">
    <source>
        <dbReference type="EMBL" id="CCO14306.1"/>
    </source>
</evidence>
<dbReference type="RefSeq" id="XP_007515427.1">
    <property type="nucleotide sequence ID" value="XM_007515365.1"/>
</dbReference>
<dbReference type="EMBL" id="FO082278">
    <property type="protein sequence ID" value="CCO14306.1"/>
    <property type="molecule type" value="Genomic_DNA"/>
</dbReference>
<name>K8E9H1_9CHLO</name>
<protein>
    <submittedName>
        <fullName evidence="2">Unnamed protein product</fullName>
    </submittedName>
</protein>
<proteinExistence type="predicted"/>
<evidence type="ECO:0000313" key="3">
    <source>
        <dbReference type="Proteomes" id="UP000198341"/>
    </source>
</evidence>
<sequence length="385" mass="44562">MKLDLNDLVEHVERNSKRVTPLEHQFLGLQGFAVGGTAFERDAFEEKNNHGDRTNSTHASFIGRIDSALNGNEESWHLLTKRAKRGELRQEWLVSYARVPVRMQPHIDSSLRGVKKKGEKVVAVSKHGDWLEILDEEEEEEEEDQVKFKKKEEKKDNLKTLGWMLTTHPEFGDLLKFMRGSHTLPAVNQVLATKEASDLLDHEHMVTIDYSRTRTFRVVSKSWVPVRIKPKLDAHTIGGKHCDEIIRVDARRGDWVRLNSEDFPPGYFKWHEAKAEAAVEKKEDEEREESKEEKEEETEKKDDGEEDEGDQEVSKECWMLTVYPEKGVLLEECRADGSDFISKVKPKVRQQEQHEQKHEQQKRESEIGRIPRGCESVYTASDVIP</sequence>
<reference evidence="2 3" key="1">
    <citation type="submission" date="2011-10" db="EMBL/GenBank/DDBJ databases">
        <authorList>
            <person name="Genoscope - CEA"/>
        </authorList>
    </citation>
    <scope>NUCLEOTIDE SEQUENCE [LARGE SCALE GENOMIC DNA]</scope>
    <source>
        <strain evidence="2 3">RCC 1105</strain>
    </source>
</reference>
<dbReference type="GeneID" id="19018295"/>
<feature type="compositionally biased region" description="Basic and acidic residues" evidence="1">
    <location>
        <begin position="278"/>
        <end position="303"/>
    </location>
</feature>
<keyword evidence="3" id="KW-1185">Reference proteome</keyword>
<feature type="region of interest" description="Disordered" evidence="1">
    <location>
        <begin position="344"/>
        <end position="385"/>
    </location>
</feature>